<feature type="domain" description="DUF2087" evidence="1">
    <location>
        <begin position="60"/>
        <end position="125"/>
    </location>
</feature>
<dbReference type="InterPro" id="IPR018656">
    <property type="entry name" value="DUF2087"/>
</dbReference>
<dbReference type="EMBL" id="SDMQ01000004">
    <property type="protein sequence ID" value="TBT86018.1"/>
    <property type="molecule type" value="Genomic_DNA"/>
</dbReference>
<protein>
    <submittedName>
        <fullName evidence="2">DUF2087 domain-containing protein</fullName>
    </submittedName>
</protein>
<evidence type="ECO:0000313" key="2">
    <source>
        <dbReference type="EMBL" id="TBT86018.1"/>
    </source>
</evidence>
<comment type="caution">
    <text evidence="2">The sequence shown here is derived from an EMBL/GenBank/DDBJ whole genome shotgun (WGS) entry which is preliminary data.</text>
</comment>
<dbReference type="OrthoDB" id="529288at2"/>
<sequence length="160" mass="17837">MHRLEGVGIVTATPDATRRLYTLNDGLLSQVRGSSPVGAQEGIDDPDHQRTVRIFFDGPRLRQIPAKRKARVSVLLELLRRFEAGRDYSEPEVNAILREAHDDVATLRRELIDYRYLTRSEGTYRVADAPPERHPNEAQEAPAGESAWLGALIRGAVQGA</sequence>
<dbReference type="Pfam" id="PF09860">
    <property type="entry name" value="DUF2087"/>
    <property type="match status" value="1"/>
</dbReference>
<evidence type="ECO:0000313" key="3">
    <source>
        <dbReference type="Proteomes" id="UP000292373"/>
    </source>
</evidence>
<keyword evidence="3" id="KW-1185">Reference proteome</keyword>
<evidence type="ECO:0000259" key="1">
    <source>
        <dbReference type="Pfam" id="PF09860"/>
    </source>
</evidence>
<proteinExistence type="predicted"/>
<reference evidence="2 3" key="1">
    <citation type="submission" date="2019-01" db="EMBL/GenBank/DDBJ databases">
        <title>Lactibacter flavus gen. nov., sp. nov., a novel bacterium of the family Propionibacteriaceae isolated from raw milk and dairy products.</title>
        <authorList>
            <person name="Huptas C."/>
            <person name="Wenning M."/>
            <person name="Breitenwieser F."/>
            <person name="Doll E."/>
            <person name="Von Neubeck M."/>
            <person name="Busse H.-J."/>
            <person name="Scherer S."/>
        </authorList>
    </citation>
    <scope>NUCLEOTIDE SEQUENCE [LARGE SCALE GENOMIC DNA]</scope>
    <source>
        <strain evidence="2 3">KCTC 33808</strain>
    </source>
</reference>
<organism evidence="2 3">
    <name type="scientific">Propioniciclava sinopodophylli</name>
    <dbReference type="NCBI Taxonomy" id="1837344"/>
    <lineage>
        <taxon>Bacteria</taxon>
        <taxon>Bacillati</taxon>
        <taxon>Actinomycetota</taxon>
        <taxon>Actinomycetes</taxon>
        <taxon>Propionibacteriales</taxon>
        <taxon>Propionibacteriaceae</taxon>
        <taxon>Propioniciclava</taxon>
    </lineage>
</organism>
<accession>A0A4Q9KGF7</accession>
<dbReference type="AlphaFoldDB" id="A0A4Q9KGF7"/>
<gene>
    <name evidence="2" type="ORF">ET989_05775</name>
</gene>
<dbReference type="Proteomes" id="UP000292373">
    <property type="component" value="Unassembled WGS sequence"/>
</dbReference>
<name>A0A4Q9KGF7_9ACTN</name>